<dbReference type="EMBL" id="CACVBM020001356">
    <property type="protein sequence ID" value="CAA7046818.1"/>
    <property type="molecule type" value="Genomic_DNA"/>
</dbReference>
<keyword evidence="1 2" id="KW-0732">Signal</keyword>
<dbReference type="EMBL" id="CACVBM020001249">
    <property type="protein sequence ID" value="CAA7041564.1"/>
    <property type="molecule type" value="Genomic_DNA"/>
</dbReference>
<dbReference type="AlphaFoldDB" id="A0A6D2KXK9"/>
<evidence type="ECO:0000313" key="7">
    <source>
        <dbReference type="Proteomes" id="UP000467841"/>
    </source>
</evidence>
<dbReference type="Pfam" id="PF24068">
    <property type="entry name" value="TPD1_C"/>
    <property type="match status" value="1"/>
</dbReference>
<evidence type="ECO:0000256" key="2">
    <source>
        <dbReference type="SAM" id="SignalP"/>
    </source>
</evidence>
<dbReference type="EMBL" id="CACVBM020001344">
    <property type="protein sequence ID" value="CAA7046376.1"/>
    <property type="molecule type" value="Genomic_DNA"/>
</dbReference>
<feature type="signal peptide" evidence="2">
    <location>
        <begin position="1"/>
        <end position="23"/>
    </location>
</feature>
<dbReference type="GO" id="GO:0001709">
    <property type="term" value="P:cell fate determination"/>
    <property type="evidence" value="ECO:0007669"/>
    <property type="project" value="TreeGrafter"/>
</dbReference>
<evidence type="ECO:0000313" key="5">
    <source>
        <dbReference type="EMBL" id="CAA7046818.1"/>
    </source>
</evidence>
<name>A0A6D2KXK9_9BRAS</name>
<evidence type="ECO:0000313" key="6">
    <source>
        <dbReference type="EMBL" id="CAA7057236.1"/>
    </source>
</evidence>
<organism evidence="6 7">
    <name type="scientific">Microthlaspi erraticum</name>
    <dbReference type="NCBI Taxonomy" id="1685480"/>
    <lineage>
        <taxon>Eukaryota</taxon>
        <taxon>Viridiplantae</taxon>
        <taxon>Streptophyta</taxon>
        <taxon>Embryophyta</taxon>
        <taxon>Tracheophyta</taxon>
        <taxon>Spermatophyta</taxon>
        <taxon>Magnoliopsida</taxon>
        <taxon>eudicotyledons</taxon>
        <taxon>Gunneridae</taxon>
        <taxon>Pentapetalae</taxon>
        <taxon>rosids</taxon>
        <taxon>malvids</taxon>
        <taxon>Brassicales</taxon>
        <taxon>Brassicaceae</taxon>
        <taxon>Coluteocarpeae</taxon>
        <taxon>Microthlaspi</taxon>
    </lineage>
</organism>
<dbReference type="PANTHER" id="PTHR33184">
    <property type="entry name" value="PROTEIN TAPETUM DETERMINANT 1-LIKE-RELATED"/>
    <property type="match status" value="1"/>
</dbReference>
<dbReference type="InterPro" id="IPR040361">
    <property type="entry name" value="TPD1"/>
</dbReference>
<feature type="chain" id="PRO_5036173338" evidence="2">
    <location>
        <begin position="24"/>
        <end position="125"/>
    </location>
</feature>
<reference evidence="6 7" key="1">
    <citation type="submission" date="2020-01" db="EMBL/GenBank/DDBJ databases">
        <authorList>
            <person name="Mishra B."/>
        </authorList>
    </citation>
    <scope>NUCLEOTIDE SEQUENCE [LARGE SCALE GENOMIC DNA]</scope>
</reference>
<dbReference type="PANTHER" id="PTHR33184:SF72">
    <property type="entry name" value="BETA-1,3-N-ACETYLGLUCOSAMINYLTRANSFERASE FAMILY PROTEIN"/>
    <property type="match status" value="1"/>
</dbReference>
<dbReference type="EMBL" id="CACVBM020001681">
    <property type="protein sequence ID" value="CAA7057236.1"/>
    <property type="molecule type" value="Genomic_DNA"/>
</dbReference>
<protein>
    <submittedName>
        <fullName evidence="6">Uncharacterized protein</fullName>
    </submittedName>
</protein>
<dbReference type="Proteomes" id="UP000467841">
    <property type="component" value="Unassembled WGS sequence"/>
</dbReference>
<evidence type="ECO:0000256" key="1">
    <source>
        <dbReference type="ARBA" id="ARBA00022729"/>
    </source>
</evidence>
<proteinExistence type="predicted"/>
<keyword evidence="7" id="KW-1185">Reference proteome</keyword>
<gene>
    <name evidence="3" type="ORF">MERR_LOCUS28799</name>
    <name evidence="4" type="ORF">MERR_LOCUS33611</name>
    <name evidence="5" type="ORF">MERR_LOCUS34053</name>
    <name evidence="6" type="ORF">MERR_LOCUS44472</name>
</gene>
<evidence type="ECO:0000313" key="3">
    <source>
        <dbReference type="EMBL" id="CAA7041564.1"/>
    </source>
</evidence>
<dbReference type="OrthoDB" id="603213at2759"/>
<evidence type="ECO:0000313" key="4">
    <source>
        <dbReference type="EMBL" id="CAA7046376.1"/>
    </source>
</evidence>
<sequence length="125" mass="13943">MASNACKLLCLVLSLAFVTQLEGYGDCQLSDIIVKQSRTGKLVQNKPEWEMKVTNLCSCKVKNVKLSCAGFSSVTRVDLYLLKVRDVCLLRSGTYAYPHSDIVFTYVRDTIYDFKVLSADLCVAT</sequence>
<accession>A0A6D2KXK9</accession>